<organism evidence="1 2">
    <name type="scientific">Gracilimonas mengyeensis</name>
    <dbReference type="NCBI Taxonomy" id="1302730"/>
    <lineage>
        <taxon>Bacteria</taxon>
        <taxon>Pseudomonadati</taxon>
        <taxon>Balneolota</taxon>
        <taxon>Balneolia</taxon>
        <taxon>Balneolales</taxon>
        <taxon>Balneolaceae</taxon>
        <taxon>Gracilimonas</taxon>
    </lineage>
</organism>
<dbReference type="AlphaFoldDB" id="A0A521CF49"/>
<protein>
    <submittedName>
        <fullName evidence="1">Uncharacterized protein</fullName>
    </submittedName>
</protein>
<name>A0A521CF49_9BACT</name>
<keyword evidence="2" id="KW-1185">Reference proteome</keyword>
<reference evidence="1 2" key="1">
    <citation type="submission" date="2017-05" db="EMBL/GenBank/DDBJ databases">
        <authorList>
            <person name="Varghese N."/>
            <person name="Submissions S."/>
        </authorList>
    </citation>
    <scope>NUCLEOTIDE SEQUENCE [LARGE SCALE GENOMIC DNA]</scope>
    <source>
        <strain evidence="1 2">DSM 21985</strain>
    </source>
</reference>
<dbReference type="EMBL" id="FXTP01000005">
    <property type="protein sequence ID" value="SMO58005.1"/>
    <property type="molecule type" value="Genomic_DNA"/>
</dbReference>
<evidence type="ECO:0000313" key="1">
    <source>
        <dbReference type="EMBL" id="SMO58005.1"/>
    </source>
</evidence>
<evidence type="ECO:0000313" key="2">
    <source>
        <dbReference type="Proteomes" id="UP000317557"/>
    </source>
</evidence>
<accession>A0A521CF49</accession>
<sequence length="63" mass="7353">MRYIVNLQQNVGENALTKVMRQGEGSDVLELATEIRNQISNGNSMYVKYPDSNRRWLYLTNLF</sequence>
<dbReference type="Proteomes" id="UP000317557">
    <property type="component" value="Unassembled WGS sequence"/>
</dbReference>
<proteinExistence type="predicted"/>
<gene>
    <name evidence="1" type="ORF">SAMN06265219_10593</name>
</gene>